<protein>
    <submittedName>
        <fullName evidence="7">Uncharacterized protein HBT1-1</fullName>
    </submittedName>
</protein>
<comment type="subcellular location">
    <subcellularLocation>
        <location evidence="1">Nucleus</location>
    </subcellularLocation>
</comment>
<dbReference type="eggNOG" id="KOG1126">
    <property type="taxonomic scope" value="Eukaryota"/>
</dbReference>
<evidence type="ECO:0000256" key="2">
    <source>
        <dbReference type="ARBA" id="ARBA00022737"/>
    </source>
</evidence>
<dbReference type="SUPFAM" id="SSF48452">
    <property type="entry name" value="TPR-like"/>
    <property type="match status" value="2"/>
</dbReference>
<feature type="repeat" description="TPR" evidence="6">
    <location>
        <begin position="428"/>
        <end position="461"/>
    </location>
</feature>
<evidence type="ECO:0000313" key="8">
    <source>
        <dbReference type="Proteomes" id="UP000001514"/>
    </source>
</evidence>
<dbReference type="PANTHER" id="PTHR12558">
    <property type="entry name" value="CELL DIVISION CYCLE 16,23,27"/>
    <property type="match status" value="1"/>
</dbReference>
<dbReference type="FunCoup" id="D8RCQ8">
    <property type="interactions" value="5412"/>
</dbReference>
<keyword evidence="4" id="KW-0539">Nucleus</keyword>
<proteinExistence type="inferred from homology"/>
<comment type="similarity">
    <text evidence="5">Belongs to the APC3/CDC27 family.</text>
</comment>
<dbReference type="PANTHER" id="PTHR12558:SF13">
    <property type="entry name" value="CELL DIVISION CYCLE PROTEIN 27 HOMOLOG"/>
    <property type="match status" value="1"/>
</dbReference>
<dbReference type="GeneID" id="9658619"/>
<feature type="repeat" description="TPR" evidence="6">
    <location>
        <begin position="598"/>
        <end position="631"/>
    </location>
</feature>
<evidence type="ECO:0000256" key="6">
    <source>
        <dbReference type="PROSITE-ProRule" id="PRU00339"/>
    </source>
</evidence>
<evidence type="ECO:0000256" key="5">
    <source>
        <dbReference type="ARBA" id="ARBA00038210"/>
    </source>
</evidence>
<keyword evidence="2" id="KW-0677">Repeat</keyword>
<dbReference type="GO" id="GO:0005737">
    <property type="term" value="C:cytoplasm"/>
    <property type="evidence" value="ECO:0000318"/>
    <property type="project" value="GO_Central"/>
</dbReference>
<feature type="repeat" description="TPR" evidence="6">
    <location>
        <begin position="496"/>
        <end position="529"/>
    </location>
</feature>
<dbReference type="PROSITE" id="PS50293">
    <property type="entry name" value="TPR_REGION"/>
    <property type="match status" value="1"/>
</dbReference>
<feature type="repeat" description="TPR" evidence="6">
    <location>
        <begin position="530"/>
        <end position="563"/>
    </location>
</feature>
<dbReference type="InParanoid" id="D8RCQ8"/>
<dbReference type="GO" id="GO:0007091">
    <property type="term" value="P:metaphase/anaphase transition of mitotic cell cycle"/>
    <property type="evidence" value="ECO:0000318"/>
    <property type="project" value="GO_Central"/>
</dbReference>
<reference evidence="7 8" key="1">
    <citation type="journal article" date="2011" name="Science">
        <title>The Selaginella genome identifies genetic changes associated with the evolution of vascular plants.</title>
        <authorList>
            <person name="Banks J.A."/>
            <person name="Nishiyama T."/>
            <person name="Hasebe M."/>
            <person name="Bowman J.L."/>
            <person name="Gribskov M."/>
            <person name="dePamphilis C."/>
            <person name="Albert V.A."/>
            <person name="Aono N."/>
            <person name="Aoyama T."/>
            <person name="Ambrose B.A."/>
            <person name="Ashton N.W."/>
            <person name="Axtell M.J."/>
            <person name="Barker E."/>
            <person name="Barker M.S."/>
            <person name="Bennetzen J.L."/>
            <person name="Bonawitz N.D."/>
            <person name="Chapple C."/>
            <person name="Cheng C."/>
            <person name="Correa L.G."/>
            <person name="Dacre M."/>
            <person name="DeBarry J."/>
            <person name="Dreyer I."/>
            <person name="Elias M."/>
            <person name="Engstrom E.M."/>
            <person name="Estelle M."/>
            <person name="Feng L."/>
            <person name="Finet C."/>
            <person name="Floyd S.K."/>
            <person name="Frommer W.B."/>
            <person name="Fujita T."/>
            <person name="Gramzow L."/>
            <person name="Gutensohn M."/>
            <person name="Harholt J."/>
            <person name="Hattori M."/>
            <person name="Heyl A."/>
            <person name="Hirai T."/>
            <person name="Hiwatashi Y."/>
            <person name="Ishikawa M."/>
            <person name="Iwata M."/>
            <person name="Karol K.G."/>
            <person name="Koehler B."/>
            <person name="Kolukisaoglu U."/>
            <person name="Kubo M."/>
            <person name="Kurata T."/>
            <person name="Lalonde S."/>
            <person name="Li K."/>
            <person name="Li Y."/>
            <person name="Litt A."/>
            <person name="Lyons E."/>
            <person name="Manning G."/>
            <person name="Maruyama T."/>
            <person name="Michael T.P."/>
            <person name="Mikami K."/>
            <person name="Miyazaki S."/>
            <person name="Morinaga S."/>
            <person name="Murata T."/>
            <person name="Mueller-Roeber B."/>
            <person name="Nelson D.R."/>
            <person name="Obara M."/>
            <person name="Oguri Y."/>
            <person name="Olmstead R.G."/>
            <person name="Onodera N."/>
            <person name="Petersen B.L."/>
            <person name="Pils B."/>
            <person name="Prigge M."/>
            <person name="Rensing S.A."/>
            <person name="Riano-Pachon D.M."/>
            <person name="Roberts A.W."/>
            <person name="Sato Y."/>
            <person name="Scheller H.V."/>
            <person name="Schulz B."/>
            <person name="Schulz C."/>
            <person name="Shakirov E.V."/>
            <person name="Shibagaki N."/>
            <person name="Shinohara N."/>
            <person name="Shippen D.E."/>
            <person name="Soerensen I."/>
            <person name="Sotooka R."/>
            <person name="Sugimoto N."/>
            <person name="Sugita M."/>
            <person name="Sumikawa N."/>
            <person name="Tanurdzic M."/>
            <person name="Theissen G."/>
            <person name="Ulvskov P."/>
            <person name="Wakazuki S."/>
            <person name="Weng J.K."/>
            <person name="Willats W.W."/>
            <person name="Wipf D."/>
            <person name="Wolf P.G."/>
            <person name="Yang L."/>
            <person name="Zimmer A.D."/>
            <person name="Zhu Q."/>
            <person name="Mitros T."/>
            <person name="Hellsten U."/>
            <person name="Loque D."/>
            <person name="Otillar R."/>
            <person name="Salamov A."/>
            <person name="Schmutz J."/>
            <person name="Shapiro H."/>
            <person name="Lindquist E."/>
            <person name="Lucas S."/>
            <person name="Rokhsar D."/>
            <person name="Grigoriev I.V."/>
        </authorList>
    </citation>
    <scope>NUCLEOTIDE SEQUENCE [LARGE SCALE GENOMIC DNA]</scope>
</reference>
<accession>D8RCQ8</accession>
<evidence type="ECO:0000256" key="1">
    <source>
        <dbReference type="ARBA" id="ARBA00004123"/>
    </source>
</evidence>
<name>D8RCQ8_SELML</name>
<dbReference type="HOGENOM" id="CLU_008850_1_1_1"/>
<dbReference type="Gene3D" id="1.25.40.10">
    <property type="entry name" value="Tetratricopeptide repeat domain"/>
    <property type="match status" value="4"/>
</dbReference>
<dbReference type="Gramene" id="EFJ29889">
    <property type="protein sequence ID" value="EFJ29889"/>
    <property type="gene ID" value="SELMODRAFT_409868"/>
</dbReference>
<dbReference type="EMBL" id="GL377576">
    <property type="protein sequence ID" value="EFJ29889.1"/>
    <property type="molecule type" value="Genomic_DNA"/>
</dbReference>
<dbReference type="InterPro" id="IPR019734">
    <property type="entry name" value="TPR_rpt"/>
</dbReference>
<evidence type="ECO:0000313" key="7">
    <source>
        <dbReference type="EMBL" id="EFJ29889.1"/>
    </source>
</evidence>
<dbReference type="Pfam" id="PF13181">
    <property type="entry name" value="TPR_8"/>
    <property type="match status" value="1"/>
</dbReference>
<keyword evidence="3 6" id="KW-0802">TPR repeat</keyword>
<organism evidence="8">
    <name type="scientific">Selaginella moellendorffii</name>
    <name type="common">Spikemoss</name>
    <dbReference type="NCBI Taxonomy" id="88036"/>
    <lineage>
        <taxon>Eukaryota</taxon>
        <taxon>Viridiplantae</taxon>
        <taxon>Streptophyta</taxon>
        <taxon>Embryophyta</taxon>
        <taxon>Tracheophyta</taxon>
        <taxon>Lycopodiopsida</taxon>
        <taxon>Selaginellales</taxon>
        <taxon>Selaginellaceae</taxon>
        <taxon>Selaginella</taxon>
    </lineage>
</organism>
<feature type="repeat" description="TPR" evidence="6">
    <location>
        <begin position="360"/>
        <end position="393"/>
    </location>
</feature>
<dbReference type="GO" id="GO:0005680">
    <property type="term" value="C:anaphase-promoting complex"/>
    <property type="evidence" value="ECO:0000318"/>
    <property type="project" value="GO_Central"/>
</dbReference>
<dbReference type="PROSITE" id="PS50005">
    <property type="entry name" value="TPR"/>
    <property type="match status" value="6"/>
</dbReference>
<dbReference type="Pfam" id="PF12895">
    <property type="entry name" value="ANAPC3"/>
    <property type="match status" value="1"/>
</dbReference>
<feature type="repeat" description="TPR" evidence="6">
    <location>
        <begin position="462"/>
        <end position="495"/>
    </location>
</feature>
<dbReference type="Pfam" id="PF14559">
    <property type="entry name" value="TPR_19"/>
    <property type="match status" value="1"/>
</dbReference>
<keyword evidence="8" id="KW-1185">Reference proteome</keyword>
<dbReference type="STRING" id="88036.D8RCQ8"/>
<evidence type="ECO:0000256" key="4">
    <source>
        <dbReference type="ARBA" id="ARBA00023242"/>
    </source>
</evidence>
<dbReference type="SMART" id="SM00028">
    <property type="entry name" value="TPR"/>
    <property type="match status" value="8"/>
</dbReference>
<dbReference type="OrthoDB" id="329563at2759"/>
<dbReference type="Pfam" id="PF00515">
    <property type="entry name" value="TPR_1"/>
    <property type="match status" value="1"/>
</dbReference>
<dbReference type="AlphaFoldDB" id="D8RCQ8"/>
<dbReference type="OMA" id="TCTRIMK"/>
<dbReference type="GO" id="GO:0031145">
    <property type="term" value="P:anaphase-promoting complex-dependent catabolic process"/>
    <property type="evidence" value="ECO:0000318"/>
    <property type="project" value="GO_Central"/>
</dbReference>
<dbReference type="InterPro" id="IPR011990">
    <property type="entry name" value="TPR-like_helical_dom_sf"/>
</dbReference>
<dbReference type="FunFam" id="1.25.40.10:FF:000018">
    <property type="entry name" value="Cell division cycle protein 27 homolog B"/>
    <property type="match status" value="1"/>
</dbReference>
<dbReference type="GO" id="GO:0016567">
    <property type="term" value="P:protein ubiquitination"/>
    <property type="evidence" value="ECO:0000318"/>
    <property type="project" value="GO_Central"/>
</dbReference>
<gene>
    <name evidence="7" type="primary">HBT1-1</name>
    <name evidence="7" type="ORF">SELMODRAFT_409868</name>
</gene>
<evidence type="ECO:0000256" key="3">
    <source>
        <dbReference type="ARBA" id="ARBA00022803"/>
    </source>
</evidence>
<sequence>MEACLVDSINASLKLYMYRNATFLCERLYAESATEANLHLLATCYFRSNQAYRTYYLLKGIKSPQCRYLFALACFEMGNMAEAEAALQPSDSPSEVPNGAAGCYLLGLICRFTDRRQAAIAHYTQALSVDPFFWSAYEDLCLLGVEEDPLSQSQWEVKSQYTYNTPSPSVSQLVTTKSTVAPVHPQRRKFLDEGKLRKVSGRLFTEPPRRSLRLSAESPSTINVCSIPSPVAVSTPTSTASVRVSSNSSVRVSNSRKIISGSAEGPLDDGRRVYESLETLGSDEMSNTSSQQSSPVIDEELRRSVSVGFVSRGSKLGEGATELLALLKVLGEGFKHVCMYESQEALEAFAKLPQNQYETGWVLCQIGRAYFEMVDYAEAERAFSWARRVSPYRLEGTDIYSTVLYHMKKDVELSYLAQEVVSMDRLSPQAWCVIGNCFSLQKDHETALKFFQRALQLDSHFTYAYTLCGHEYVAMEDFEEGLTCYRNAIRMDGRHYNAWYGLGTIYLRQEKYELAEYHFRRALQINERSSVLHCYLGMALHALKRSHEALELLGEAIRADPKNPLPKYQKANVLMSEERYNDALGVLEQLKEVAPRESSVYFLIGKVYKRLGQPESAMYHFCVALDLKPSTADVNLIKNAIEKLHVPDESEEENL</sequence>
<dbReference type="Proteomes" id="UP000001514">
    <property type="component" value="Unassembled WGS sequence"/>
</dbReference>
<dbReference type="Pfam" id="PF13432">
    <property type="entry name" value="TPR_16"/>
    <property type="match status" value="1"/>
</dbReference>
<dbReference type="KEGG" id="smo:SELMODRAFT_409868"/>
<dbReference type="GO" id="GO:0051301">
    <property type="term" value="P:cell division"/>
    <property type="evidence" value="ECO:0000318"/>
    <property type="project" value="GO_Central"/>
</dbReference>